<protein>
    <submittedName>
        <fullName evidence="1">Uncharacterized protein</fullName>
    </submittedName>
</protein>
<accession>A0A922DLC9</accession>
<sequence length="186" mass="21378">MCEGLNAQIVWKYFANICQIRLPQIRNWKGMMVFWWKRAAKINQAGWIRGVMPIVISWCLWKARCLARMEGATFQVNDIIRQVKVMIFNMSRNLKNFQVMKRNDFLVMEGLQVPIIPIKKKQVSFVKWELLRRGMMKLNVDGGARVIPGDAGGGGIIRDCSGRCIAGFAHHYGVGMSSFVRWVEVV</sequence>
<dbReference type="EMBL" id="CM031835">
    <property type="protein sequence ID" value="KAG6686415.1"/>
    <property type="molecule type" value="Genomic_DNA"/>
</dbReference>
<comment type="caution">
    <text evidence="1">The sequence shown here is derived from an EMBL/GenBank/DDBJ whole genome shotgun (WGS) entry which is preliminary data.</text>
</comment>
<organism evidence="1 2">
    <name type="scientific">Carya illinoinensis</name>
    <name type="common">Pecan</name>
    <dbReference type="NCBI Taxonomy" id="32201"/>
    <lineage>
        <taxon>Eukaryota</taxon>
        <taxon>Viridiplantae</taxon>
        <taxon>Streptophyta</taxon>
        <taxon>Embryophyta</taxon>
        <taxon>Tracheophyta</taxon>
        <taxon>Spermatophyta</taxon>
        <taxon>Magnoliopsida</taxon>
        <taxon>eudicotyledons</taxon>
        <taxon>Gunneridae</taxon>
        <taxon>Pentapetalae</taxon>
        <taxon>rosids</taxon>
        <taxon>fabids</taxon>
        <taxon>Fagales</taxon>
        <taxon>Juglandaceae</taxon>
        <taxon>Carya</taxon>
    </lineage>
</organism>
<evidence type="ECO:0000313" key="2">
    <source>
        <dbReference type="Proteomes" id="UP000811246"/>
    </source>
</evidence>
<proteinExistence type="predicted"/>
<dbReference type="Proteomes" id="UP000811246">
    <property type="component" value="Chromosome 11"/>
</dbReference>
<evidence type="ECO:0000313" key="1">
    <source>
        <dbReference type="EMBL" id="KAG6686415.1"/>
    </source>
</evidence>
<name>A0A922DLC9_CARIL</name>
<reference evidence="1" key="1">
    <citation type="submission" date="2021-01" db="EMBL/GenBank/DDBJ databases">
        <authorList>
            <person name="Lovell J.T."/>
            <person name="Bentley N."/>
            <person name="Bhattarai G."/>
            <person name="Jenkins J.W."/>
            <person name="Sreedasyam A."/>
            <person name="Alarcon Y."/>
            <person name="Bock C."/>
            <person name="Boston L."/>
            <person name="Carlson J."/>
            <person name="Cervantes K."/>
            <person name="Clermont K."/>
            <person name="Krom N."/>
            <person name="Kubenka K."/>
            <person name="Mamidi S."/>
            <person name="Mattison C."/>
            <person name="Monteros M."/>
            <person name="Pisani C."/>
            <person name="Plott C."/>
            <person name="Rajasekar S."/>
            <person name="Rhein H.S."/>
            <person name="Rohla C."/>
            <person name="Song M."/>
            <person name="Hilaire R.S."/>
            <person name="Shu S."/>
            <person name="Wells L."/>
            <person name="Wang X."/>
            <person name="Webber J."/>
            <person name="Heerema R.J."/>
            <person name="Klein P."/>
            <person name="Conner P."/>
            <person name="Grauke L."/>
            <person name="Grimwood J."/>
            <person name="Schmutz J."/>
            <person name="Randall J.J."/>
        </authorList>
    </citation>
    <scope>NUCLEOTIDE SEQUENCE</scope>
    <source>
        <tissue evidence="1">Leaf</tissue>
    </source>
</reference>
<gene>
    <name evidence="1" type="ORF">I3842_11G017900</name>
</gene>
<dbReference type="AlphaFoldDB" id="A0A922DLC9"/>